<name>A0A8S9JSU4_BRACR</name>
<evidence type="ECO:0000313" key="1">
    <source>
        <dbReference type="EMBL" id="KAF2584393.1"/>
    </source>
</evidence>
<comment type="caution">
    <text evidence="1">The sequence shown here is derived from an EMBL/GenBank/DDBJ whole genome shotgun (WGS) entry which is preliminary data.</text>
</comment>
<reference evidence="1" key="1">
    <citation type="submission" date="2019-12" db="EMBL/GenBank/DDBJ databases">
        <title>Genome sequencing and annotation of Brassica cretica.</title>
        <authorList>
            <person name="Studholme D.J."/>
            <person name="Sarris P.F."/>
        </authorList>
    </citation>
    <scope>NUCLEOTIDE SEQUENCE</scope>
    <source>
        <strain evidence="1">PFS-102/07</strain>
        <tissue evidence="1">Leaf</tissue>
    </source>
</reference>
<organism evidence="1">
    <name type="scientific">Brassica cretica</name>
    <name type="common">Mustard</name>
    <dbReference type="NCBI Taxonomy" id="69181"/>
    <lineage>
        <taxon>Eukaryota</taxon>
        <taxon>Viridiplantae</taxon>
        <taxon>Streptophyta</taxon>
        <taxon>Embryophyta</taxon>
        <taxon>Tracheophyta</taxon>
        <taxon>Spermatophyta</taxon>
        <taxon>Magnoliopsida</taxon>
        <taxon>eudicotyledons</taxon>
        <taxon>Gunneridae</taxon>
        <taxon>Pentapetalae</taxon>
        <taxon>rosids</taxon>
        <taxon>malvids</taxon>
        <taxon>Brassicales</taxon>
        <taxon>Brassicaceae</taxon>
        <taxon>Brassiceae</taxon>
        <taxon>Brassica</taxon>
    </lineage>
</organism>
<gene>
    <name evidence="1" type="ORF">F2Q70_00035670</name>
</gene>
<proteinExistence type="predicted"/>
<dbReference type="EMBL" id="QGKY02000246">
    <property type="protein sequence ID" value="KAF2584393.1"/>
    <property type="molecule type" value="Genomic_DNA"/>
</dbReference>
<sequence>MFLAMSKARADLLSLEIPHFDHVFGECEKRVDEGTVIRLAPEQWDAILDQPIEVRFRNKLQPKDRFKVVSGKGETMLIAQDHDANEMLKTGGIQLAYRYLETVQHTDYDFRDRKPQATVHLE</sequence>
<protein>
    <submittedName>
        <fullName evidence="1">Uncharacterized protein</fullName>
    </submittedName>
</protein>
<dbReference type="AlphaFoldDB" id="A0A8S9JSU4"/>
<accession>A0A8S9JSU4</accession>